<comment type="caution">
    <text evidence="1">The sequence shown here is derived from an EMBL/GenBank/DDBJ whole genome shotgun (WGS) entry which is preliminary data.</text>
</comment>
<organism evidence="1 2">
    <name type="scientific">Aquimarina brevivitae</name>
    <dbReference type="NCBI Taxonomy" id="323412"/>
    <lineage>
        <taxon>Bacteria</taxon>
        <taxon>Pseudomonadati</taxon>
        <taxon>Bacteroidota</taxon>
        <taxon>Flavobacteriia</taxon>
        <taxon>Flavobacteriales</taxon>
        <taxon>Flavobacteriaceae</taxon>
        <taxon>Aquimarina</taxon>
    </lineage>
</organism>
<gene>
    <name evidence="1" type="ORF">EV197_2811</name>
</gene>
<protein>
    <submittedName>
        <fullName evidence="1">Uncharacterized protein DUF4230</fullName>
    </submittedName>
</protein>
<evidence type="ECO:0000313" key="1">
    <source>
        <dbReference type="EMBL" id="RZS92176.1"/>
    </source>
</evidence>
<sequence length="211" mass="24408">MRNFLFGALVAVSLLLVFYFVSNRIHTTKSEIASSDLILKELKNVGKLIVTEGHFSEVITYKNAKKYYLDIFTAKKKALVVVNARVTIAYDLSKLEHRIDTKNKKIILTNIPEPEIDINPDIRYHDLEQDYLNQFTPEDHNEIKKMVLEQLSKKVDKSTLKTNAENRLLSELQKIYILTNSLGWTLEYKKYEVLNQDALQGILQNTFSPSK</sequence>
<proteinExistence type="predicted"/>
<dbReference type="RefSeq" id="WP_130287346.1">
    <property type="nucleotide sequence ID" value="NZ_SGXE01000004.1"/>
</dbReference>
<dbReference type="EMBL" id="SGXE01000004">
    <property type="protein sequence ID" value="RZS92176.1"/>
    <property type="molecule type" value="Genomic_DNA"/>
</dbReference>
<dbReference type="InterPro" id="IPR025324">
    <property type="entry name" value="DUF4230"/>
</dbReference>
<evidence type="ECO:0000313" key="2">
    <source>
        <dbReference type="Proteomes" id="UP000292262"/>
    </source>
</evidence>
<dbReference type="Pfam" id="PF14014">
    <property type="entry name" value="DUF4230"/>
    <property type="match status" value="1"/>
</dbReference>
<reference evidence="1 2" key="1">
    <citation type="submission" date="2019-02" db="EMBL/GenBank/DDBJ databases">
        <title>Genomic Encyclopedia of Type Strains, Phase IV (KMG-IV): sequencing the most valuable type-strain genomes for metagenomic binning, comparative biology and taxonomic classification.</title>
        <authorList>
            <person name="Goeker M."/>
        </authorList>
    </citation>
    <scope>NUCLEOTIDE SEQUENCE [LARGE SCALE GENOMIC DNA]</scope>
    <source>
        <strain evidence="1 2">DSM 17196</strain>
    </source>
</reference>
<dbReference type="OrthoDB" id="5700441at2"/>
<name>A0A4Q7NXQ3_9FLAO</name>
<dbReference type="Proteomes" id="UP000292262">
    <property type="component" value="Unassembled WGS sequence"/>
</dbReference>
<accession>A0A4Q7NXQ3</accession>
<keyword evidence="2" id="KW-1185">Reference proteome</keyword>
<dbReference type="AlphaFoldDB" id="A0A4Q7NXQ3"/>